<keyword evidence="3" id="KW-1185">Reference proteome</keyword>
<dbReference type="Proteomes" id="UP001370490">
    <property type="component" value="Unassembled WGS sequence"/>
</dbReference>
<evidence type="ECO:0000313" key="3">
    <source>
        <dbReference type="Proteomes" id="UP001370490"/>
    </source>
</evidence>
<dbReference type="EMBL" id="JBAMMX010000007">
    <property type="protein sequence ID" value="KAK6936781.1"/>
    <property type="molecule type" value="Genomic_DNA"/>
</dbReference>
<proteinExistence type="predicted"/>
<name>A0AAN8ZG49_9MAGN</name>
<dbReference type="PANTHER" id="PTHR34575:SF6">
    <property type="entry name" value="EXPRESSED PROTEIN"/>
    <property type="match status" value="1"/>
</dbReference>
<organism evidence="2 3">
    <name type="scientific">Dillenia turbinata</name>
    <dbReference type="NCBI Taxonomy" id="194707"/>
    <lineage>
        <taxon>Eukaryota</taxon>
        <taxon>Viridiplantae</taxon>
        <taxon>Streptophyta</taxon>
        <taxon>Embryophyta</taxon>
        <taxon>Tracheophyta</taxon>
        <taxon>Spermatophyta</taxon>
        <taxon>Magnoliopsida</taxon>
        <taxon>eudicotyledons</taxon>
        <taxon>Gunneridae</taxon>
        <taxon>Pentapetalae</taxon>
        <taxon>Dilleniales</taxon>
        <taxon>Dilleniaceae</taxon>
        <taxon>Dillenia</taxon>
    </lineage>
</organism>
<dbReference type="InterPro" id="IPR021855">
    <property type="entry name" value="PAM68-like"/>
</dbReference>
<comment type="caution">
    <text evidence="2">The sequence shown here is derived from an EMBL/GenBank/DDBJ whole genome shotgun (WGS) entry which is preliminary data.</text>
</comment>
<reference evidence="2 3" key="1">
    <citation type="submission" date="2023-12" db="EMBL/GenBank/DDBJ databases">
        <title>A high-quality genome assembly for Dillenia turbinata (Dilleniales).</title>
        <authorList>
            <person name="Chanderbali A."/>
        </authorList>
    </citation>
    <scope>NUCLEOTIDE SEQUENCE [LARGE SCALE GENOMIC DNA]</scope>
    <source>
        <strain evidence="2">LSX21</strain>
        <tissue evidence="2">Leaf</tissue>
    </source>
</reference>
<feature type="region of interest" description="Disordered" evidence="1">
    <location>
        <begin position="1"/>
        <end position="20"/>
    </location>
</feature>
<evidence type="ECO:0000256" key="1">
    <source>
        <dbReference type="SAM" id="MobiDB-lite"/>
    </source>
</evidence>
<evidence type="ECO:0000313" key="2">
    <source>
        <dbReference type="EMBL" id="KAK6936781.1"/>
    </source>
</evidence>
<sequence>MKTLVCSQSPPSPSSITTPTSWNRRISTLQHISMTSPNLRKWKLQVEAKGFGGSPTVSLRGGKKTIQKEALEQKNSDRKIEDDAIPGGVYNGIIVRILAFAGIPLMTEAKQNWVEMWREDDEGMKAIHKHVSKLKVGLKLLWM</sequence>
<dbReference type="PANTHER" id="PTHR34575">
    <property type="entry name" value="PROTEIN PAM68, CHLOROPLASTIC"/>
    <property type="match status" value="1"/>
</dbReference>
<dbReference type="AlphaFoldDB" id="A0AAN8ZG49"/>
<gene>
    <name evidence="2" type="ORF">RJ641_033811</name>
</gene>
<protein>
    <submittedName>
        <fullName evidence="2">Uncharacterized protein</fullName>
    </submittedName>
</protein>
<accession>A0AAN8ZG49</accession>